<evidence type="ECO:0000313" key="2">
    <source>
        <dbReference type="EMBL" id="KFG34563.1"/>
    </source>
</evidence>
<feature type="compositionally biased region" description="Basic and acidic residues" evidence="1">
    <location>
        <begin position="139"/>
        <end position="148"/>
    </location>
</feature>
<feature type="non-terminal residue" evidence="2">
    <location>
        <position position="1"/>
    </location>
</feature>
<keyword evidence="2" id="KW-0378">Hydrolase</keyword>
<name>A0A086JQZ5_TOXGO</name>
<proteinExistence type="predicted"/>
<accession>A0A086JQZ5</accession>
<protein>
    <submittedName>
        <fullName evidence="2">ATP-dependent metallopeptidase HflB subfamily protein</fullName>
        <ecNumber evidence="2">3.6.4.3</ecNumber>
    </submittedName>
</protein>
<evidence type="ECO:0000256" key="1">
    <source>
        <dbReference type="SAM" id="MobiDB-lite"/>
    </source>
</evidence>
<dbReference type="EC" id="3.6.4.3" evidence="2"/>
<dbReference type="AlphaFoldDB" id="A0A086JQZ5"/>
<reference evidence="2 3" key="1">
    <citation type="submission" date="2014-07" db="EMBL/GenBank/DDBJ databases">
        <authorList>
            <person name="Sibley D."/>
            <person name="Venepally P."/>
            <person name="Karamycheva S."/>
            <person name="Hadjithomas M."/>
            <person name="Khan A."/>
            <person name="Brunk B."/>
            <person name="Roos D."/>
            <person name="Caler E."/>
            <person name="Lorenzi H."/>
        </authorList>
    </citation>
    <scope>NUCLEOTIDE SEQUENCE [LARGE SCALE GENOMIC DNA]</scope>
    <source>
        <strain evidence="2 3">FOU</strain>
    </source>
</reference>
<dbReference type="VEuPathDB" id="ToxoDB:TGFOU_300020B"/>
<evidence type="ECO:0000313" key="3">
    <source>
        <dbReference type="Proteomes" id="UP000028838"/>
    </source>
</evidence>
<dbReference type="Proteomes" id="UP000028838">
    <property type="component" value="Unassembled WGS sequence"/>
</dbReference>
<sequence length="148" mass="16616">ALLWRVEDRKTVSLLHLSTGVRRGQEGSRRGCRLSQISREIYGYGSAPAEGHSPARSPRDWQNTAGQGDRWRGRRSLPPRLRLGIRGDVRRRRSESAATALCGGSASESLHFVHRRNRRLGGKTNFDRKQASSANAESTPDRTRRIQS</sequence>
<gene>
    <name evidence="2" type="ORF">TGFOU_300020B</name>
</gene>
<dbReference type="GO" id="GO:0016787">
    <property type="term" value="F:hydrolase activity"/>
    <property type="evidence" value="ECO:0007669"/>
    <property type="project" value="UniProtKB-KW"/>
</dbReference>
<feature type="region of interest" description="Disordered" evidence="1">
    <location>
        <begin position="44"/>
        <end position="148"/>
    </location>
</feature>
<dbReference type="EMBL" id="AEYH02002802">
    <property type="protein sequence ID" value="KFG34563.1"/>
    <property type="molecule type" value="Genomic_DNA"/>
</dbReference>
<feature type="non-terminal residue" evidence="2">
    <location>
        <position position="148"/>
    </location>
</feature>
<comment type="caution">
    <text evidence="2">The sequence shown here is derived from an EMBL/GenBank/DDBJ whole genome shotgun (WGS) entry which is preliminary data.</text>
</comment>
<organism evidence="2 3">
    <name type="scientific">Toxoplasma gondii FOU</name>
    <dbReference type="NCBI Taxonomy" id="943167"/>
    <lineage>
        <taxon>Eukaryota</taxon>
        <taxon>Sar</taxon>
        <taxon>Alveolata</taxon>
        <taxon>Apicomplexa</taxon>
        <taxon>Conoidasida</taxon>
        <taxon>Coccidia</taxon>
        <taxon>Eucoccidiorida</taxon>
        <taxon>Eimeriorina</taxon>
        <taxon>Sarcocystidae</taxon>
        <taxon>Toxoplasma</taxon>
    </lineage>
</organism>
<feature type="compositionally biased region" description="Basic residues" evidence="1">
    <location>
        <begin position="112"/>
        <end position="121"/>
    </location>
</feature>